<gene>
    <name evidence="3" type="ORF">DW352_06390</name>
</gene>
<keyword evidence="4" id="KW-1185">Reference proteome</keyword>
<name>A0A345ZTD2_9HYPH</name>
<dbReference type="SUPFAM" id="SSF160904">
    <property type="entry name" value="Jann2411-like"/>
    <property type="match status" value="1"/>
</dbReference>
<dbReference type="PANTHER" id="PTHR35525">
    <property type="entry name" value="BLL6575 PROTEIN"/>
    <property type="match status" value="1"/>
</dbReference>
<dbReference type="Pfam" id="PF11706">
    <property type="entry name" value="zf-CGNR"/>
    <property type="match status" value="1"/>
</dbReference>
<evidence type="ECO:0000313" key="3">
    <source>
        <dbReference type="EMBL" id="AXK80179.1"/>
    </source>
</evidence>
<evidence type="ECO:0000256" key="1">
    <source>
        <dbReference type="SAM" id="MobiDB-lite"/>
    </source>
</evidence>
<accession>A0A345ZTD2</accession>
<sequence length="211" mass="23123">MSPTPHPVPADDAEPAGAAPWPALGDHLALDFLNTTATARGGRVEWLSSGEAFLEWLKTAAVIDKPPRFERAALDGAAKDAIELREWFRGVLERVKAKGRGAMAPSDLKRLNALLARGATFQRVEPTSDGFKTVSVRPVDDAQALLAPLAAAIADLLCHGDLALVRRCEGEQCTLWFYDRTKSHRRRWCSQALCGNRAKAAAFRHRHRDGH</sequence>
<protein>
    <submittedName>
        <fullName evidence="3">Zf-CGNR multi-domain protein</fullName>
    </submittedName>
</protein>
<dbReference type="AlphaFoldDB" id="A0A345ZTD2"/>
<feature type="domain" description="Zinc finger CGNR" evidence="2">
    <location>
        <begin position="165"/>
        <end position="207"/>
    </location>
</feature>
<dbReference type="EMBL" id="CP031417">
    <property type="protein sequence ID" value="AXK80179.1"/>
    <property type="molecule type" value="Genomic_DNA"/>
</dbReference>
<dbReference type="Proteomes" id="UP000254889">
    <property type="component" value="Chromosome"/>
</dbReference>
<dbReference type="Pfam" id="PF07336">
    <property type="entry name" value="ABATE"/>
    <property type="match status" value="1"/>
</dbReference>
<dbReference type="InterPro" id="IPR023286">
    <property type="entry name" value="ABATE_dom_sf"/>
</dbReference>
<dbReference type="InterPro" id="IPR021005">
    <property type="entry name" value="Znf_CGNR"/>
</dbReference>
<dbReference type="InterPro" id="IPR010852">
    <property type="entry name" value="ABATE"/>
</dbReference>
<evidence type="ECO:0000313" key="4">
    <source>
        <dbReference type="Proteomes" id="UP000254889"/>
    </source>
</evidence>
<feature type="region of interest" description="Disordered" evidence="1">
    <location>
        <begin position="1"/>
        <end position="20"/>
    </location>
</feature>
<dbReference type="Gene3D" id="1.10.3300.10">
    <property type="entry name" value="Jann2411-like domain"/>
    <property type="match status" value="1"/>
</dbReference>
<dbReference type="KEGG" id="ptaw:DW352_06390"/>
<dbReference type="PANTHER" id="PTHR35525:SF3">
    <property type="entry name" value="BLL6575 PROTEIN"/>
    <property type="match status" value="1"/>
</dbReference>
<organism evidence="3 4">
    <name type="scientific">Pseudolabrys taiwanensis</name>
    <dbReference type="NCBI Taxonomy" id="331696"/>
    <lineage>
        <taxon>Bacteria</taxon>
        <taxon>Pseudomonadati</taxon>
        <taxon>Pseudomonadota</taxon>
        <taxon>Alphaproteobacteria</taxon>
        <taxon>Hyphomicrobiales</taxon>
        <taxon>Xanthobacteraceae</taxon>
        <taxon>Pseudolabrys</taxon>
    </lineage>
</organism>
<dbReference type="OrthoDB" id="9808437at2"/>
<evidence type="ECO:0000259" key="2">
    <source>
        <dbReference type="Pfam" id="PF11706"/>
    </source>
</evidence>
<dbReference type="RefSeq" id="WP_115689588.1">
    <property type="nucleotide sequence ID" value="NZ_CP031417.1"/>
</dbReference>
<proteinExistence type="predicted"/>
<reference evidence="3 4" key="1">
    <citation type="submission" date="2018-07" db="EMBL/GenBank/DDBJ databases">
        <authorList>
            <person name="Quirk P.G."/>
            <person name="Krulwich T.A."/>
        </authorList>
    </citation>
    <scope>NUCLEOTIDE SEQUENCE [LARGE SCALE GENOMIC DNA]</scope>
    <source>
        <strain evidence="3 4">CC-BB4</strain>
    </source>
</reference>